<dbReference type="InterPro" id="IPR032710">
    <property type="entry name" value="NTF2-like_dom_sf"/>
</dbReference>
<organism evidence="1 2">
    <name type="scientific">Glutamicibacter halophytocola</name>
    <dbReference type="NCBI Taxonomy" id="1933880"/>
    <lineage>
        <taxon>Bacteria</taxon>
        <taxon>Bacillati</taxon>
        <taxon>Actinomycetota</taxon>
        <taxon>Actinomycetes</taxon>
        <taxon>Micrococcales</taxon>
        <taxon>Micrococcaceae</taxon>
        <taxon>Glutamicibacter</taxon>
    </lineage>
</organism>
<dbReference type="RefSeq" id="WP_195182068.1">
    <property type="nucleotide sequence ID" value="NZ_CP102487.1"/>
</dbReference>
<sequence>MHVEIPATCGNAPRHRIITDVLAAAYGKDLPLLEQWFSEDIQWNIAGKGSLEGFDAVRQWILEAPAAGSVQFFSVLTHGPEGSADGRSCDSEHSVVHFSHVLKFASAAKAAKIKEIRSYFVQQPAIGLEI</sequence>
<evidence type="ECO:0000313" key="2">
    <source>
        <dbReference type="Proteomes" id="UP001060018"/>
    </source>
</evidence>
<dbReference type="AlphaFoldDB" id="A0AA95BTE6"/>
<dbReference type="SUPFAM" id="SSF54427">
    <property type="entry name" value="NTF2-like"/>
    <property type="match status" value="1"/>
</dbReference>
<dbReference type="Gene3D" id="3.10.450.50">
    <property type="match status" value="1"/>
</dbReference>
<gene>
    <name evidence="1" type="ORF">NUH22_17280</name>
</gene>
<accession>A0AA95BTE6</accession>
<reference evidence="1" key="1">
    <citation type="journal article" date="2022" name="Pest Manag. Sci.">
        <title>Glutamicibacter halophytocola-mediated host fitness of potato tuber moth on Solanaceae crops.</title>
        <authorList>
            <person name="Wang W."/>
            <person name="Xiao G."/>
            <person name="Du G."/>
            <person name="Chang L."/>
            <person name="Yang Y."/>
            <person name="Ye J."/>
            <person name="Chen B."/>
        </authorList>
    </citation>
    <scope>NUCLEOTIDE SEQUENCE</scope>
    <source>
        <strain evidence="1">S2</strain>
    </source>
</reference>
<name>A0AA95BTE6_9MICC</name>
<evidence type="ECO:0000313" key="1">
    <source>
        <dbReference type="EMBL" id="UUX59023.1"/>
    </source>
</evidence>
<dbReference type="EMBL" id="CP102487">
    <property type="protein sequence ID" value="UUX59023.1"/>
    <property type="molecule type" value="Genomic_DNA"/>
</dbReference>
<evidence type="ECO:0008006" key="3">
    <source>
        <dbReference type="Google" id="ProtNLM"/>
    </source>
</evidence>
<protein>
    <recommendedName>
        <fullName evidence="3">Nuclear transport factor 2 family protein</fullName>
    </recommendedName>
</protein>
<proteinExistence type="predicted"/>
<dbReference type="Proteomes" id="UP001060018">
    <property type="component" value="Chromosome"/>
</dbReference>